<dbReference type="PIRSF" id="PIRSF038953">
    <property type="entry name" value="SigI"/>
    <property type="match status" value="1"/>
</dbReference>
<feature type="short sequence motif" description="Polymerase core binding" evidence="6">
    <location>
        <begin position="46"/>
        <end position="59"/>
    </location>
</feature>
<comment type="function">
    <text evidence="6">Sigma factors are initiation factors that promote the attachment of RNA polymerase to specific initiation sites and are then released.</text>
</comment>
<accession>A0A1H8DFQ1</accession>
<dbReference type="NCBIfam" id="TIGR02895">
    <property type="entry name" value="spore_sigI"/>
    <property type="match status" value="1"/>
</dbReference>
<dbReference type="InterPro" id="IPR014244">
    <property type="entry name" value="RNA_pol_sigma-I"/>
</dbReference>
<dbReference type="SUPFAM" id="SSF88946">
    <property type="entry name" value="Sigma2 domain of RNA polymerase sigma factors"/>
    <property type="match status" value="1"/>
</dbReference>
<dbReference type="HAMAP" id="MF_02064">
    <property type="entry name" value="Sigma70_SigI"/>
    <property type="match status" value="1"/>
</dbReference>
<sequence>MRDLDIAAAEAAKDHNKMNELIMQYQPFILKCASHTAQKHITTSDDEWSIALTAFCEAVRNYNFEKGGFLSFSEMVINRRLADYFKRNKKYYHEISVNPDVFESDMDEEDNVSVYLTVQEKLSYQHDVSIKDEIEAINKVFYSYGFSFFDLADCSPKAEKTKKHCALAAAYICKNPILLHEIKKTKQLPIKIIEKNAGVPRKILERHRKYIIAAVEILSGEYPCLAEYMQPIRKELNK</sequence>
<dbReference type="AlphaFoldDB" id="A0A1H8DFQ1"/>
<dbReference type="GO" id="GO:0006352">
    <property type="term" value="P:DNA-templated transcription initiation"/>
    <property type="evidence" value="ECO:0007669"/>
    <property type="project" value="UniProtKB-UniRule"/>
</dbReference>
<dbReference type="Proteomes" id="UP000199158">
    <property type="component" value="Unassembled WGS sequence"/>
</dbReference>
<keyword evidence="3 6" id="KW-0731">Sigma factor</keyword>
<evidence type="ECO:0000256" key="2">
    <source>
        <dbReference type="ARBA" id="ARBA00023015"/>
    </source>
</evidence>
<keyword evidence="5 6" id="KW-0804">Transcription</keyword>
<dbReference type="GO" id="GO:0016987">
    <property type="term" value="F:sigma factor activity"/>
    <property type="evidence" value="ECO:0007669"/>
    <property type="project" value="UniProtKB-UniRule"/>
</dbReference>
<keyword evidence="4 6" id="KW-0238">DNA-binding</keyword>
<comment type="subcellular location">
    <subcellularLocation>
        <location evidence="6">Cytoplasm</location>
    </subcellularLocation>
</comment>
<dbReference type="RefSeq" id="WP_092755832.1">
    <property type="nucleotide sequence ID" value="NZ_FOCG01000003.1"/>
</dbReference>
<feature type="DNA-binding region" description="H-T-H motif" evidence="6">
    <location>
        <begin position="190"/>
        <end position="209"/>
    </location>
</feature>
<reference evidence="7 8" key="1">
    <citation type="submission" date="2016-10" db="EMBL/GenBank/DDBJ databases">
        <authorList>
            <person name="de Groot N.N."/>
        </authorList>
    </citation>
    <scope>NUCLEOTIDE SEQUENCE [LARGE SCALE GENOMIC DNA]</scope>
    <source>
        <strain evidence="7 8">CGMCC 1.5070</strain>
    </source>
</reference>
<evidence type="ECO:0000313" key="8">
    <source>
        <dbReference type="Proteomes" id="UP000199158"/>
    </source>
</evidence>
<comment type="similarity">
    <text evidence="6">Belongs to the sigma-70 factor family. SigI subfamily.</text>
</comment>
<dbReference type="GO" id="GO:0005737">
    <property type="term" value="C:cytoplasm"/>
    <property type="evidence" value="ECO:0007669"/>
    <property type="project" value="UniProtKB-SubCell"/>
</dbReference>
<evidence type="ECO:0000313" key="7">
    <source>
        <dbReference type="EMBL" id="SEN05955.1"/>
    </source>
</evidence>
<comment type="activity regulation">
    <text evidence="6">Negatively regulated by the anti-sigma-I factor RsgI.</text>
</comment>
<evidence type="ECO:0000256" key="4">
    <source>
        <dbReference type="ARBA" id="ARBA00023125"/>
    </source>
</evidence>
<dbReference type="GO" id="GO:0003677">
    <property type="term" value="F:DNA binding"/>
    <property type="evidence" value="ECO:0007669"/>
    <property type="project" value="UniProtKB-UniRule"/>
</dbReference>
<keyword evidence="8" id="KW-1185">Reference proteome</keyword>
<evidence type="ECO:0000256" key="1">
    <source>
        <dbReference type="ARBA" id="ARBA00022490"/>
    </source>
</evidence>
<evidence type="ECO:0000256" key="3">
    <source>
        <dbReference type="ARBA" id="ARBA00023082"/>
    </source>
</evidence>
<gene>
    <name evidence="6" type="primary">sigI</name>
    <name evidence="7" type="ORF">SAMN05216180_2581</name>
</gene>
<dbReference type="InterPro" id="IPR013325">
    <property type="entry name" value="RNA_pol_sigma_r2"/>
</dbReference>
<keyword evidence="6" id="KW-0346">Stress response</keyword>
<comment type="subunit">
    <text evidence="6">Interacts with RsgI.</text>
</comment>
<dbReference type="Gene3D" id="1.10.1740.10">
    <property type="match status" value="1"/>
</dbReference>
<organism evidence="7 8">
    <name type="scientific">Hydrogenoanaerobacterium saccharovorans</name>
    <dbReference type="NCBI Taxonomy" id="474960"/>
    <lineage>
        <taxon>Bacteria</taxon>
        <taxon>Bacillati</taxon>
        <taxon>Bacillota</taxon>
        <taxon>Clostridia</taxon>
        <taxon>Eubacteriales</taxon>
        <taxon>Oscillospiraceae</taxon>
        <taxon>Hydrogenoanaerobacterium</taxon>
    </lineage>
</organism>
<keyword evidence="2 6" id="KW-0805">Transcription regulation</keyword>
<name>A0A1H8DFQ1_9FIRM</name>
<keyword evidence="1 6" id="KW-0963">Cytoplasm</keyword>
<proteinExistence type="inferred from homology"/>
<dbReference type="OrthoDB" id="3190733at2"/>
<evidence type="ECO:0000256" key="6">
    <source>
        <dbReference type="HAMAP-Rule" id="MF_02064"/>
    </source>
</evidence>
<dbReference type="EMBL" id="FOCG01000003">
    <property type="protein sequence ID" value="SEN05955.1"/>
    <property type="molecule type" value="Genomic_DNA"/>
</dbReference>
<dbReference type="STRING" id="474960.SAMN05216180_2581"/>
<evidence type="ECO:0000256" key="5">
    <source>
        <dbReference type="ARBA" id="ARBA00023163"/>
    </source>
</evidence>
<protein>
    <recommendedName>
        <fullName evidence="6">RNA polymerase sigma factor SigI</fullName>
    </recommendedName>
</protein>